<dbReference type="Pfam" id="PF13529">
    <property type="entry name" value="Peptidase_C39_2"/>
    <property type="match status" value="1"/>
</dbReference>
<accession>A0A6J6T721</accession>
<organism evidence="3">
    <name type="scientific">freshwater metagenome</name>
    <dbReference type="NCBI Taxonomy" id="449393"/>
    <lineage>
        <taxon>unclassified sequences</taxon>
        <taxon>metagenomes</taxon>
        <taxon>ecological metagenomes</taxon>
    </lineage>
</organism>
<dbReference type="InterPro" id="IPR039564">
    <property type="entry name" value="Peptidase_C39-like"/>
</dbReference>
<dbReference type="Gene3D" id="3.90.70.10">
    <property type="entry name" value="Cysteine proteinases"/>
    <property type="match status" value="1"/>
</dbReference>
<dbReference type="InterPro" id="IPR039563">
    <property type="entry name" value="Peptidase_C39_single_dom"/>
</dbReference>
<name>A0A6J6T721_9ZZZZ</name>
<dbReference type="AlphaFoldDB" id="A0A6J6T721"/>
<feature type="domain" description="Peptidase C39-like" evidence="2">
    <location>
        <begin position="230"/>
        <end position="382"/>
    </location>
</feature>
<protein>
    <submittedName>
        <fullName evidence="3">Unannotated protein</fullName>
    </submittedName>
</protein>
<evidence type="ECO:0000313" key="3">
    <source>
        <dbReference type="EMBL" id="CAB4743121.1"/>
    </source>
</evidence>
<feature type="region of interest" description="Disordered" evidence="1">
    <location>
        <begin position="195"/>
        <end position="220"/>
    </location>
</feature>
<dbReference type="CDD" id="cd02549">
    <property type="entry name" value="Peptidase_C39A"/>
    <property type="match status" value="1"/>
</dbReference>
<gene>
    <name evidence="3" type="ORF">UFOPK2761_01460</name>
</gene>
<evidence type="ECO:0000259" key="2">
    <source>
        <dbReference type="Pfam" id="PF13529"/>
    </source>
</evidence>
<evidence type="ECO:0000256" key="1">
    <source>
        <dbReference type="SAM" id="MobiDB-lite"/>
    </source>
</evidence>
<reference evidence="3" key="1">
    <citation type="submission" date="2020-05" db="EMBL/GenBank/DDBJ databases">
        <authorList>
            <person name="Chiriac C."/>
            <person name="Salcher M."/>
            <person name="Ghai R."/>
            <person name="Kavagutti S V."/>
        </authorList>
    </citation>
    <scope>NUCLEOTIDE SEQUENCE</scope>
</reference>
<dbReference type="EMBL" id="CAEZYQ010000010">
    <property type="protein sequence ID" value="CAB4743121.1"/>
    <property type="molecule type" value="Genomic_DNA"/>
</dbReference>
<proteinExistence type="predicted"/>
<sequence>MRHPLPALALALVLAPLAPVTPTASAADASGTGVVTAERAAAKIQTDLRGWSGEELASGRAAGTELRRDRLFLADPVGTRTLGGTTYDVGRWVSRWARPGFGFTELVASWEAKTPGDSWVEIEVRGQDATGRRSSWDSLGRWAYGDKHLERTSIAGQDDDLARVATDTWRTASAAGLDRWRLRVSLMRRAGASTKAPSLGHVSATTSRRPDSRPATSKPGVVAQAGGKVLDVPRYSQMVHSGHYPEWGGGGEAWCSPTSLAMVLAFHDALPPARDYAWVPEGHGAPWVDHTARMTFDHGYDGTGNWSFNAAYAARLVGRAEVSRLPDLRAVERLVADGLPVVISIAFDAGELSGGPLTSSDGHLLVVVGFTADGDVVVNDPAADSPAGVRRTYDRAQLERAWLDASTGTAYVLRP</sequence>